<feature type="domain" description="DED" evidence="2">
    <location>
        <begin position="9"/>
        <end position="88"/>
    </location>
</feature>
<gene>
    <name evidence="4" type="primary">Hypp523</name>
    <name evidence="4" type="ORF">BLAG_LOCUS1822</name>
</gene>
<dbReference type="GO" id="GO:0070513">
    <property type="term" value="F:death domain binding"/>
    <property type="evidence" value="ECO:0007669"/>
    <property type="project" value="InterPro"/>
</dbReference>
<dbReference type="PANTHER" id="PTHR15034">
    <property type="entry name" value="DEATH DOMAIN-CONTAINING PROTEIN CRADD"/>
    <property type="match status" value="1"/>
</dbReference>
<feature type="region of interest" description="Disordered" evidence="1">
    <location>
        <begin position="86"/>
        <end position="113"/>
    </location>
</feature>
<dbReference type="CDD" id="cd01671">
    <property type="entry name" value="CARD"/>
    <property type="match status" value="1"/>
</dbReference>
<dbReference type="Gene3D" id="1.10.533.10">
    <property type="entry name" value="Death Domain, Fas"/>
    <property type="match status" value="2"/>
</dbReference>
<proteinExistence type="predicted"/>
<dbReference type="OrthoDB" id="5985756at2759"/>
<name>A0A8J9VVF7_BRALA</name>
<dbReference type="Pfam" id="PF00619">
    <property type="entry name" value="CARD"/>
    <property type="match status" value="1"/>
</dbReference>
<dbReference type="InterPro" id="IPR001315">
    <property type="entry name" value="CARD"/>
</dbReference>
<dbReference type="AlphaFoldDB" id="A0A8J9VVF7"/>
<evidence type="ECO:0000259" key="3">
    <source>
        <dbReference type="PROSITE" id="PS50209"/>
    </source>
</evidence>
<feature type="domain" description="CARD" evidence="3">
    <location>
        <begin position="130"/>
        <end position="205"/>
    </location>
</feature>
<reference evidence="4" key="1">
    <citation type="submission" date="2022-01" db="EMBL/GenBank/DDBJ databases">
        <authorList>
            <person name="Braso-Vives M."/>
        </authorList>
    </citation>
    <scope>NUCLEOTIDE SEQUENCE</scope>
</reference>
<evidence type="ECO:0000313" key="5">
    <source>
        <dbReference type="Proteomes" id="UP000838412"/>
    </source>
</evidence>
<dbReference type="GO" id="GO:0002020">
    <property type="term" value="F:protease binding"/>
    <property type="evidence" value="ECO:0007669"/>
    <property type="project" value="InterPro"/>
</dbReference>
<dbReference type="PROSITE" id="PS50168">
    <property type="entry name" value="DED"/>
    <property type="match status" value="1"/>
</dbReference>
<evidence type="ECO:0000259" key="2">
    <source>
        <dbReference type="PROSITE" id="PS50168"/>
    </source>
</evidence>
<dbReference type="InterPro" id="IPR037939">
    <property type="entry name" value="CRADD"/>
</dbReference>
<keyword evidence="5" id="KW-1185">Reference proteome</keyword>
<evidence type="ECO:0000256" key="1">
    <source>
        <dbReference type="SAM" id="MobiDB-lite"/>
    </source>
</evidence>
<dbReference type="GO" id="GO:0042981">
    <property type="term" value="P:regulation of apoptotic process"/>
    <property type="evidence" value="ECO:0007669"/>
    <property type="project" value="InterPro"/>
</dbReference>
<dbReference type="SUPFAM" id="SSF47986">
    <property type="entry name" value="DEATH domain"/>
    <property type="match status" value="2"/>
</dbReference>
<protein>
    <submittedName>
        <fullName evidence="4">Hypp523 protein</fullName>
    </submittedName>
</protein>
<dbReference type="InterPro" id="IPR011029">
    <property type="entry name" value="DEATH-like_dom_sf"/>
</dbReference>
<evidence type="ECO:0000313" key="4">
    <source>
        <dbReference type="EMBL" id="CAH1232886.1"/>
    </source>
</evidence>
<dbReference type="CDD" id="cd00045">
    <property type="entry name" value="DED"/>
    <property type="match status" value="1"/>
</dbReference>
<feature type="compositionally biased region" description="Basic and acidic residues" evidence="1">
    <location>
        <begin position="90"/>
        <end position="106"/>
    </location>
</feature>
<accession>A0A8J9VVF7</accession>
<organism evidence="4 5">
    <name type="scientific">Branchiostoma lanceolatum</name>
    <name type="common">Common lancelet</name>
    <name type="synonym">Amphioxus lanceolatum</name>
    <dbReference type="NCBI Taxonomy" id="7740"/>
    <lineage>
        <taxon>Eukaryota</taxon>
        <taxon>Metazoa</taxon>
        <taxon>Chordata</taxon>
        <taxon>Cephalochordata</taxon>
        <taxon>Leptocardii</taxon>
        <taxon>Amphioxiformes</taxon>
        <taxon>Branchiostomatidae</taxon>
        <taxon>Branchiostoma</taxon>
    </lineage>
</organism>
<dbReference type="Proteomes" id="UP000838412">
    <property type="component" value="Chromosome 1"/>
</dbReference>
<dbReference type="PANTHER" id="PTHR15034:SF5">
    <property type="entry name" value="DEATH DOMAIN-CONTAINING PROTEIN CRADD"/>
    <property type="match status" value="1"/>
</dbReference>
<dbReference type="InterPro" id="IPR001875">
    <property type="entry name" value="DED_dom"/>
</dbReference>
<dbReference type="EMBL" id="OV696686">
    <property type="protein sequence ID" value="CAH1232886.1"/>
    <property type="molecule type" value="Genomic_DNA"/>
</dbReference>
<sequence>MAGAEGRRTRQDLYLEISRDLTDDEVENIRSYIGGRKVLPAGTIQHATTQQIFNKLERKGVLKRGDLSFLAKLMESIDRMDYADAANETAKQEREALEERPAKENDSIEPISPGAQIKVPTLSAAGKQRSAEDLEDLIKQNYPLLTKRLQVSDLFPHLIQKGLLQIHEKEDINSKTTGQGKAEALLDLLSRQGKCTGDEFVEILRLGNHEHVVGQLK</sequence>
<dbReference type="PROSITE" id="PS50209">
    <property type="entry name" value="CARD"/>
    <property type="match status" value="1"/>
</dbReference>